<evidence type="ECO:0008006" key="3">
    <source>
        <dbReference type="Google" id="ProtNLM"/>
    </source>
</evidence>
<evidence type="ECO:0000313" key="2">
    <source>
        <dbReference type="Proteomes" id="UP000054359"/>
    </source>
</evidence>
<keyword evidence="2" id="KW-1185">Reference proteome</keyword>
<evidence type="ECO:0000313" key="1">
    <source>
        <dbReference type="EMBL" id="KFM57052.1"/>
    </source>
</evidence>
<dbReference type="Proteomes" id="UP000054359">
    <property type="component" value="Unassembled WGS sequence"/>
</dbReference>
<organism evidence="1 2">
    <name type="scientific">Stegodyphus mimosarum</name>
    <name type="common">African social velvet spider</name>
    <dbReference type="NCBI Taxonomy" id="407821"/>
    <lineage>
        <taxon>Eukaryota</taxon>
        <taxon>Metazoa</taxon>
        <taxon>Ecdysozoa</taxon>
        <taxon>Arthropoda</taxon>
        <taxon>Chelicerata</taxon>
        <taxon>Arachnida</taxon>
        <taxon>Araneae</taxon>
        <taxon>Araneomorphae</taxon>
        <taxon>Entelegynae</taxon>
        <taxon>Eresoidea</taxon>
        <taxon>Eresidae</taxon>
        <taxon>Stegodyphus</taxon>
    </lineage>
</organism>
<sequence>MKSRHMNLRFHFMKDLIKDRVVKLEYSQTDNMIADFLTKSVGEEKLMYSFTIITIMYTKLIYTYKKFP</sequence>
<dbReference type="EMBL" id="KK112203">
    <property type="protein sequence ID" value="KFM57052.1"/>
    <property type="molecule type" value="Genomic_DNA"/>
</dbReference>
<feature type="non-terminal residue" evidence="1">
    <location>
        <position position="68"/>
    </location>
</feature>
<dbReference type="OrthoDB" id="430476at2759"/>
<proteinExistence type="predicted"/>
<protein>
    <recommendedName>
        <fullName evidence="3">Copia protein</fullName>
    </recommendedName>
</protein>
<gene>
    <name evidence="1" type="ORF">X975_01050</name>
</gene>
<name>A0A087SW13_STEMI</name>
<accession>A0A087SW13</accession>
<dbReference type="AlphaFoldDB" id="A0A087SW13"/>
<reference evidence="1 2" key="1">
    <citation type="submission" date="2013-11" db="EMBL/GenBank/DDBJ databases">
        <title>Genome sequencing of Stegodyphus mimosarum.</title>
        <authorList>
            <person name="Bechsgaard J."/>
        </authorList>
    </citation>
    <scope>NUCLEOTIDE SEQUENCE [LARGE SCALE GENOMIC DNA]</scope>
</reference>